<dbReference type="OrthoDB" id="111969at2157"/>
<keyword evidence="1" id="KW-1133">Transmembrane helix</keyword>
<dbReference type="RefSeq" id="WP_013329458.1">
    <property type="nucleotide sequence ID" value="NC_014507.1"/>
</dbReference>
<evidence type="ECO:0008006" key="4">
    <source>
        <dbReference type="Google" id="ProtNLM"/>
    </source>
</evidence>
<dbReference type="Proteomes" id="UP000006565">
    <property type="component" value="Chromosome"/>
</dbReference>
<organism evidence="2 3">
    <name type="scientific">Methanolacinia petrolearia (strain DSM 11571 / OCM 486 / SEBR 4847)</name>
    <name type="common">Methanoplanus petrolearius</name>
    <dbReference type="NCBI Taxonomy" id="679926"/>
    <lineage>
        <taxon>Archaea</taxon>
        <taxon>Methanobacteriati</taxon>
        <taxon>Methanobacteriota</taxon>
        <taxon>Stenosarchaea group</taxon>
        <taxon>Methanomicrobia</taxon>
        <taxon>Methanomicrobiales</taxon>
        <taxon>Methanomicrobiaceae</taxon>
        <taxon>Methanolacinia</taxon>
    </lineage>
</organism>
<name>E1RG46_METP4</name>
<keyword evidence="1" id="KW-0812">Transmembrane</keyword>
<dbReference type="EMBL" id="CP002117">
    <property type="protein sequence ID" value="ADN36281.1"/>
    <property type="molecule type" value="Genomic_DNA"/>
</dbReference>
<gene>
    <name evidence="2" type="ordered locus">Mpet_1524</name>
</gene>
<feature type="transmembrane region" description="Helical" evidence="1">
    <location>
        <begin position="12"/>
        <end position="40"/>
    </location>
</feature>
<dbReference type="STRING" id="679926.Mpet_1524"/>
<accession>E1RG46</accession>
<dbReference type="KEGG" id="mpi:Mpet_1524"/>
<evidence type="ECO:0000256" key="1">
    <source>
        <dbReference type="SAM" id="Phobius"/>
    </source>
</evidence>
<evidence type="ECO:0000313" key="3">
    <source>
        <dbReference type="Proteomes" id="UP000006565"/>
    </source>
</evidence>
<dbReference type="AlphaFoldDB" id="E1RG46"/>
<sequence length="119" mass="12153">MPELVYINPLSAAKIVAAISIVLGFIAGIIIVFLGLFTVLASLVIPVSTVEAGADLLSGVLQVIVTTIALAILGFITGGIAAFIYNIAAGIFGGLDLGFVDAIFVAEEEPGNENSIGYE</sequence>
<proteinExistence type="predicted"/>
<dbReference type="GeneID" id="9743994"/>
<keyword evidence="1" id="KW-0472">Membrane</keyword>
<dbReference type="HOGENOM" id="CLU_178216_0_0_2"/>
<reference evidence="2 3" key="1">
    <citation type="journal article" date="2010" name="Stand. Genomic Sci.">
        <title>Complete genome sequence of Methanoplanus petrolearius type strain (SEBR 4847).</title>
        <authorList>
            <person name="Brambilla E."/>
            <person name="Djao O.D."/>
            <person name="Daligault H."/>
            <person name="Lapidus A."/>
            <person name="Lucas S."/>
            <person name="Hammon N."/>
            <person name="Nolan M."/>
            <person name="Tice H."/>
            <person name="Cheng J.F."/>
            <person name="Han C."/>
            <person name="Tapia R."/>
            <person name="Goodwin L."/>
            <person name="Pitluck S."/>
            <person name="Liolios K."/>
            <person name="Ivanova N."/>
            <person name="Mavromatis K."/>
            <person name="Mikhailova N."/>
            <person name="Pati A."/>
            <person name="Chen A."/>
            <person name="Palaniappan K."/>
            <person name="Land M."/>
            <person name="Hauser L."/>
            <person name="Chang Y.J."/>
            <person name="Jeffries C.D."/>
            <person name="Rohde M."/>
            <person name="Spring S."/>
            <person name="Sikorski J."/>
            <person name="Goker M."/>
            <person name="Woyke T."/>
            <person name="Bristow J."/>
            <person name="Eisen J.A."/>
            <person name="Markowitz V."/>
            <person name="Hugenholtz P."/>
            <person name="Kyrpides N.C."/>
            <person name="Klenk H.P."/>
        </authorList>
    </citation>
    <scope>NUCLEOTIDE SEQUENCE [LARGE SCALE GENOMIC DNA]</scope>
    <source>
        <strain evidence="3">DSM 11571 / OCM 486 / SEBR 4847</strain>
    </source>
</reference>
<feature type="transmembrane region" description="Helical" evidence="1">
    <location>
        <begin position="60"/>
        <end position="85"/>
    </location>
</feature>
<keyword evidence="3" id="KW-1185">Reference proteome</keyword>
<protein>
    <recommendedName>
        <fullName evidence="4">DUF3566 domain-containing protein</fullName>
    </recommendedName>
</protein>
<evidence type="ECO:0000313" key="2">
    <source>
        <dbReference type="EMBL" id="ADN36281.1"/>
    </source>
</evidence>